<dbReference type="SFLD" id="SFLDG01129">
    <property type="entry name" value="C1.5:_HAD__Beta-PGM__Phosphata"/>
    <property type="match status" value="1"/>
</dbReference>
<dbReference type="InterPro" id="IPR051400">
    <property type="entry name" value="HAD-like_hydrolase"/>
</dbReference>
<dbReference type="EMBL" id="FCNP01000051">
    <property type="protein sequence ID" value="CVI64457.1"/>
    <property type="molecule type" value="Genomic_DNA"/>
</dbReference>
<protein>
    <submittedName>
        <fullName evidence="4">Phosphoglycolate phosphatase</fullName>
        <ecNumber evidence="4">3.1.3.18</ecNumber>
    </submittedName>
</protein>
<dbReference type="InterPro" id="IPR023214">
    <property type="entry name" value="HAD_sf"/>
</dbReference>
<keyword evidence="3" id="KW-0460">Magnesium</keyword>
<dbReference type="Proteomes" id="UP000192140">
    <property type="component" value="Unassembled WGS sequence"/>
</dbReference>
<accession>A0A1S7UC58</accession>
<gene>
    <name evidence="4" type="ORF">AGR7A_pTi0120</name>
</gene>
<dbReference type="NCBIfam" id="TIGR01509">
    <property type="entry name" value="HAD-SF-IA-v3"/>
    <property type="match status" value="1"/>
</dbReference>
<dbReference type="Pfam" id="PF00702">
    <property type="entry name" value="Hydrolase"/>
    <property type="match status" value="1"/>
</dbReference>
<dbReference type="AlphaFoldDB" id="A0A1S7UC58"/>
<comment type="caution">
    <text evidence="4">The sequence shown here is derived from an EMBL/GenBank/DDBJ whole genome shotgun (WGS) entry which is preliminary data.</text>
</comment>
<dbReference type="GO" id="GO:0009231">
    <property type="term" value="P:riboflavin biosynthetic process"/>
    <property type="evidence" value="ECO:0007669"/>
    <property type="project" value="TreeGrafter"/>
</dbReference>
<name>A0A1S7UC58_9HYPH</name>
<dbReference type="InterPro" id="IPR036412">
    <property type="entry name" value="HAD-like_sf"/>
</dbReference>
<dbReference type="Gene3D" id="1.20.120.710">
    <property type="entry name" value="Haloacid dehalogenase hydrolase-like domain"/>
    <property type="match status" value="1"/>
</dbReference>
<dbReference type="EC" id="3.1.3.18" evidence="4"/>
<reference evidence="4" key="1">
    <citation type="submission" date="2016-01" db="EMBL/GenBank/DDBJ databases">
        <authorList>
            <person name="Regsiter A."/>
            <person name="william w."/>
        </authorList>
    </citation>
    <scope>NUCLEOTIDE SEQUENCE</scope>
    <source>
        <strain evidence="4">NCPPB 1641</strain>
    </source>
</reference>
<dbReference type="InterPro" id="IPR006439">
    <property type="entry name" value="HAD-SF_hydro_IA"/>
</dbReference>
<keyword evidence="5" id="KW-1185">Reference proteome</keyword>
<dbReference type="SFLD" id="SFLDS00003">
    <property type="entry name" value="Haloacid_Dehalogenase"/>
    <property type="match status" value="1"/>
</dbReference>
<evidence type="ECO:0000313" key="5">
    <source>
        <dbReference type="Proteomes" id="UP000192140"/>
    </source>
</evidence>
<evidence type="ECO:0000256" key="2">
    <source>
        <dbReference type="ARBA" id="ARBA00022801"/>
    </source>
</evidence>
<evidence type="ECO:0000313" key="4">
    <source>
        <dbReference type="EMBL" id="CVI64457.1"/>
    </source>
</evidence>
<dbReference type="PANTHER" id="PTHR46470">
    <property type="entry name" value="N-ACYLNEURAMINATE-9-PHOSPHATASE"/>
    <property type="match status" value="1"/>
</dbReference>
<dbReference type="NCBIfam" id="TIGR01549">
    <property type="entry name" value="HAD-SF-IA-v1"/>
    <property type="match status" value="1"/>
</dbReference>
<keyword evidence="2 4" id="KW-0378">Hydrolase</keyword>
<organism evidence="4 5">
    <name type="scientific">Agrobacterium deltaense NCPPB 1641</name>
    <dbReference type="NCBI Taxonomy" id="1183425"/>
    <lineage>
        <taxon>Bacteria</taxon>
        <taxon>Pseudomonadati</taxon>
        <taxon>Pseudomonadota</taxon>
        <taxon>Alphaproteobacteria</taxon>
        <taxon>Hyphomicrobiales</taxon>
        <taxon>Rhizobiaceae</taxon>
        <taxon>Rhizobium/Agrobacterium group</taxon>
        <taxon>Agrobacterium</taxon>
    </lineage>
</organism>
<dbReference type="SUPFAM" id="SSF56784">
    <property type="entry name" value="HAD-like"/>
    <property type="match status" value="1"/>
</dbReference>
<evidence type="ECO:0000256" key="3">
    <source>
        <dbReference type="ARBA" id="ARBA00022842"/>
    </source>
</evidence>
<dbReference type="GO" id="GO:0008967">
    <property type="term" value="F:phosphoglycolate phosphatase activity"/>
    <property type="evidence" value="ECO:0007669"/>
    <property type="project" value="UniProtKB-EC"/>
</dbReference>
<dbReference type="Gene3D" id="3.40.50.1000">
    <property type="entry name" value="HAD superfamily/HAD-like"/>
    <property type="match status" value="1"/>
</dbReference>
<proteinExistence type="predicted"/>
<evidence type="ECO:0000256" key="1">
    <source>
        <dbReference type="ARBA" id="ARBA00001946"/>
    </source>
</evidence>
<sequence>MAIVTLKIPHAVLFDLDDTILIEGNRRAILHDVASQLEHLLWPHESAAVADRVETALREFWSSSEQAKAARLGSYRGISQARETVITETLARSGVVGSQEVGALFSDLFTNARSASIQIVDEALTTMSTFRQMGIRLGLVTNGAADIQRRKLERFGLARYFDHVQIEGELGFGKPEERAYFHAMEALGSAPQDTWMIGDNLEWEVAAPQRLGIRGIWHDLDGTGLPTGCSVQPDKIFRKFSELLSF</sequence>
<dbReference type="PRINTS" id="PR00413">
    <property type="entry name" value="HADHALOGNASE"/>
</dbReference>
<comment type="cofactor">
    <cofactor evidence="1">
        <name>Mg(2+)</name>
        <dbReference type="ChEBI" id="CHEBI:18420"/>
    </cofactor>
</comment>
<dbReference type="PANTHER" id="PTHR46470:SF4">
    <property type="entry name" value="5-AMINO-6-(5-PHOSPHO-D-RIBITYLAMINO)URACIL PHOSPHATASE YIGB"/>
    <property type="match status" value="1"/>
</dbReference>